<dbReference type="PRINTS" id="PR00412">
    <property type="entry name" value="EPOXHYDRLASE"/>
</dbReference>
<dbReference type="SUPFAM" id="SSF53474">
    <property type="entry name" value="alpha/beta-Hydrolases"/>
    <property type="match status" value="1"/>
</dbReference>
<feature type="domain" description="AB hydrolase-1" evidence="2">
    <location>
        <begin position="28"/>
        <end position="307"/>
    </location>
</feature>
<dbReference type="InterPro" id="IPR029058">
    <property type="entry name" value="AB_hydrolase_fold"/>
</dbReference>
<dbReference type="STRING" id="29542.A6070_09415"/>
<dbReference type="AlphaFoldDB" id="A0A1L3GCP7"/>
<proteinExistence type="predicted"/>
<dbReference type="EMBL" id="CP015518">
    <property type="protein sequence ID" value="APG23724.1"/>
    <property type="molecule type" value="Genomic_DNA"/>
</dbReference>
<name>A0A1L3GCP7_SYNAC</name>
<dbReference type="GO" id="GO:0016787">
    <property type="term" value="F:hydrolase activity"/>
    <property type="evidence" value="ECO:0007669"/>
    <property type="project" value="UniProtKB-KW"/>
</dbReference>
<dbReference type="RefSeq" id="WP_072285533.1">
    <property type="nucleotide sequence ID" value="NZ_CP015455.1"/>
</dbReference>
<dbReference type="KEGG" id="pace:A6070_09415"/>
<accession>A0A1L3GCP7</accession>
<sequence>MRTDFPEPYFIRAHGIRLAVYEQGGGFPVVFCHGFPELAFSWRYQLPALAAAGFRAIALDQRGYGRSDKPDSVAEYDLPHLADDLIGVLDALELEKAVFCGHDWGGHVVWEMPILHPERVAGVIGLNTPHRYFRRMGEDPAGWVRNHFSAGNYRLAFLQKGIENELTADLLPRFLGGLFRARPLTMAEFIDAPPAVRNLEWDFIQAAALDPDPAGSPLMAPEDLQVYVEAFSAGGLTGPINWYRNLHRNNQLLAGTSDRISVPCLMVSAEDDIFLPPELAEGMEKYVPDLEKSLIPECGHWTQVEKPDEVNRLLIDWLVRRFV</sequence>
<keyword evidence="1" id="KW-0378">Hydrolase</keyword>
<dbReference type="Pfam" id="PF00561">
    <property type="entry name" value="Abhydrolase_1"/>
    <property type="match status" value="1"/>
</dbReference>
<evidence type="ECO:0000313" key="3">
    <source>
        <dbReference type="EMBL" id="APG23724.1"/>
    </source>
</evidence>
<protein>
    <recommendedName>
        <fullName evidence="2">AB hydrolase-1 domain-containing protein</fullName>
    </recommendedName>
</protein>
<evidence type="ECO:0000313" key="4">
    <source>
        <dbReference type="Proteomes" id="UP000182264"/>
    </source>
</evidence>
<dbReference type="Proteomes" id="UP000182264">
    <property type="component" value="Chromosome"/>
</dbReference>
<evidence type="ECO:0000259" key="2">
    <source>
        <dbReference type="Pfam" id="PF00561"/>
    </source>
</evidence>
<organism evidence="3 4">
    <name type="scientific">Syntrophotalea acetylenica</name>
    <name type="common">Pelobacter acetylenicus</name>
    <dbReference type="NCBI Taxonomy" id="29542"/>
    <lineage>
        <taxon>Bacteria</taxon>
        <taxon>Pseudomonadati</taxon>
        <taxon>Thermodesulfobacteriota</taxon>
        <taxon>Desulfuromonadia</taxon>
        <taxon>Desulfuromonadales</taxon>
        <taxon>Syntrophotaleaceae</taxon>
        <taxon>Syntrophotalea</taxon>
    </lineage>
</organism>
<dbReference type="PRINTS" id="PR00111">
    <property type="entry name" value="ABHYDROLASE"/>
</dbReference>
<dbReference type="InterPro" id="IPR000073">
    <property type="entry name" value="AB_hydrolase_1"/>
</dbReference>
<dbReference type="OrthoDB" id="5338718at2"/>
<reference evidence="3 4" key="1">
    <citation type="journal article" date="2017" name="Genome Announc.">
        <title>Complete Genome Sequences of Two Acetylene-Fermenting Pelobacter acetylenicus Strains.</title>
        <authorList>
            <person name="Sutton J.M."/>
            <person name="Baesman S.M."/>
            <person name="Fierst J.L."/>
            <person name="Poret-Peterson A.T."/>
            <person name="Oremland R.S."/>
            <person name="Dunlap D.S."/>
            <person name="Akob D.M."/>
        </authorList>
    </citation>
    <scope>NUCLEOTIDE SEQUENCE [LARGE SCALE GENOMIC DNA]</scope>
    <source>
        <strain evidence="3 4">DSM 3247</strain>
    </source>
</reference>
<dbReference type="PANTHER" id="PTHR43329">
    <property type="entry name" value="EPOXIDE HYDROLASE"/>
    <property type="match status" value="1"/>
</dbReference>
<evidence type="ECO:0000256" key="1">
    <source>
        <dbReference type="ARBA" id="ARBA00022801"/>
    </source>
</evidence>
<dbReference type="Gene3D" id="3.40.50.1820">
    <property type="entry name" value="alpha/beta hydrolase"/>
    <property type="match status" value="1"/>
</dbReference>
<keyword evidence="4" id="KW-1185">Reference proteome</keyword>
<dbReference type="InterPro" id="IPR000639">
    <property type="entry name" value="Epox_hydrolase-like"/>
</dbReference>
<gene>
    <name evidence="3" type="ORF">A7E75_00805</name>
</gene>